<evidence type="ECO:0000313" key="4">
    <source>
        <dbReference type="EMBL" id="NMM65144.1"/>
    </source>
</evidence>
<evidence type="ECO:0000256" key="2">
    <source>
        <dbReference type="SAM" id="SignalP"/>
    </source>
</evidence>
<dbReference type="RefSeq" id="WP_169299732.1">
    <property type="nucleotide sequence ID" value="NZ_JABBNI010000063.1"/>
</dbReference>
<organism evidence="4 5">
    <name type="scientific">Clostridium muellerianum</name>
    <dbReference type="NCBI Taxonomy" id="2716538"/>
    <lineage>
        <taxon>Bacteria</taxon>
        <taxon>Bacillati</taxon>
        <taxon>Bacillota</taxon>
        <taxon>Clostridia</taxon>
        <taxon>Eubacteriales</taxon>
        <taxon>Clostridiaceae</taxon>
        <taxon>Clostridium</taxon>
    </lineage>
</organism>
<reference evidence="4 5" key="1">
    <citation type="submission" date="2020-04" db="EMBL/GenBank/DDBJ databases">
        <authorList>
            <person name="Doyle D.A."/>
        </authorList>
    </citation>
    <scope>NUCLEOTIDE SEQUENCE [LARGE SCALE GENOMIC DNA]</scope>
    <source>
        <strain evidence="4 5">P21</strain>
    </source>
</reference>
<dbReference type="Gene3D" id="3.40.50.12090">
    <property type="match status" value="2"/>
</dbReference>
<dbReference type="InterPro" id="IPR032812">
    <property type="entry name" value="SbsA_Ig"/>
</dbReference>
<evidence type="ECO:0000313" key="5">
    <source>
        <dbReference type="Proteomes" id="UP000537131"/>
    </source>
</evidence>
<protein>
    <submittedName>
        <fullName evidence="4">Cell wall-binding repeat-containing protein</fullName>
    </submittedName>
</protein>
<dbReference type="Pfam" id="PF13205">
    <property type="entry name" value="Big_5"/>
    <property type="match status" value="1"/>
</dbReference>
<dbReference type="Gene3D" id="2.60.40.1220">
    <property type="match status" value="4"/>
</dbReference>
<comment type="caution">
    <text evidence="4">The sequence shown here is derived from an EMBL/GenBank/DDBJ whole genome shotgun (WGS) entry which is preliminary data.</text>
</comment>
<keyword evidence="1 2" id="KW-0732">Signal</keyword>
<feature type="chain" id="PRO_5031397653" evidence="2">
    <location>
        <begin position="31"/>
        <end position="1106"/>
    </location>
</feature>
<dbReference type="AlphaFoldDB" id="A0A7Y0HPK6"/>
<feature type="signal peptide" evidence="2">
    <location>
        <begin position="1"/>
        <end position="30"/>
    </location>
</feature>
<dbReference type="PANTHER" id="PTHR30032">
    <property type="entry name" value="N-ACETYLMURAMOYL-L-ALANINE AMIDASE-RELATED"/>
    <property type="match status" value="1"/>
</dbReference>
<dbReference type="PANTHER" id="PTHR30032:SF8">
    <property type="entry name" value="GERMINATION-SPECIFIC N-ACETYLMURAMOYL-L-ALANINE AMIDASE"/>
    <property type="match status" value="1"/>
</dbReference>
<evidence type="ECO:0000256" key="1">
    <source>
        <dbReference type="ARBA" id="ARBA00022729"/>
    </source>
</evidence>
<accession>A0A7Y0HPK6</accession>
<dbReference type="InterPro" id="IPR014755">
    <property type="entry name" value="Cu-Rt/internalin_Ig-like"/>
</dbReference>
<feature type="domain" description="SbsA Ig-like" evidence="3">
    <location>
        <begin position="340"/>
        <end position="442"/>
    </location>
</feature>
<sequence length="1106" mass="119975">MEVNSTKALKSAAVMSLVLAAALSTSPVRAAEGQVTAVGGTTIYETAAKVATTNWTSSKNVVLVCGEGYADAVSGSALAKQLDAPILLTTTETLNSYAKTAMDTLKPQNVYVIGGTASVAQSVRDGLKNSNYNLIELGGKDRYETNVAVANQLVKLGVNPGNVMLVGGEGFSDVLSVTPVAAAKGQILLLGINDNKTLKPVLDFVKTNNSNVTVVGTKNSISDSTYKTVGATKRVDGGTDRFETNLKVLNEFKDDLKTSKLYIANASGDRYADALIASSLAGKWSSPLVLVDQDNSTATNKAADYIKNKATSSTDVNAIAETGVISDNVISKINSSIPLSSSPTVKSVTTNGLNQVRVVFNTEVDENTAKAIRNYQIDGEDLGRVSETDCEIYLEDDKRTVAITFEHPFNPSKTVAFTVKNAILDRTTNKTIDKYEKDITFSVKGLPILQSVKARGGNKLIVKFSQPIKITSSDLSSMKINRQSLLNFGLNTSETKFIGEADHWCDNVELYFDSPLPIGSNTFVVPNGDSDKKLYGAGNFPLEGSSLTFDVDTSAGTPKVTDVSADDSGVIYITYDRTMDQKTALEYSNYKINGSTVGVSSSNICFEPNTEDKVVKIKGLSYLFKNGQNTLTVNDDVQDTYGNLMNEQVKNFNINNDTSKPKVINAALLDNKTLRVKFNKDVSNGNATNKSNYKIVDSSGMDVTYKIDYITSVEDADGNSNRTYNIKFEDSERLKDSEYTLTVKNIMDTASVPNVMEPYTTKVDGVDTDGVAVDSVIKNVSSQNQVVVFFNKVMDENSITNSSNYRFMDGTGEGRDLPSSTVITASADNKSVTIEFPSSYVIGDSQYTNYVKKISVSNVKDKNGNSLTSTYSGEIQKDYTNGPKLIDNTAKLTFENDDIVVRFSLTDTLDIINAKDFRVDGQTPDRCSMSGKDVTLTFRSGIKNNDKINSIKNAGADTTLYVYGDYSVDAAGRKLQSGSDKVLIPPITRPDSWFAETNRNTIKNPSITIAFNQNIDDDIRSSYYDDFIFTNETTGQTLTPLSLSVDGHNVIYDFNRDTIRSGDKVTVRANPITSSITIRGEKTDDGDYAVFSPCSDDLKPRTLIAK</sequence>
<name>A0A7Y0HPK6_9CLOT</name>
<gene>
    <name evidence="4" type="ORF">HBE96_21405</name>
</gene>
<evidence type="ECO:0000259" key="3">
    <source>
        <dbReference type="Pfam" id="PF13205"/>
    </source>
</evidence>
<dbReference type="EMBL" id="JABBNI010000063">
    <property type="protein sequence ID" value="NMM65144.1"/>
    <property type="molecule type" value="Genomic_DNA"/>
</dbReference>
<keyword evidence="5" id="KW-1185">Reference proteome</keyword>
<dbReference type="Pfam" id="PF04122">
    <property type="entry name" value="CW_binding_2"/>
    <property type="match status" value="3"/>
</dbReference>
<reference evidence="4 5" key="2">
    <citation type="submission" date="2020-06" db="EMBL/GenBank/DDBJ databases">
        <title>Complete Genome Sequence of Clostridium muelleri sp. nov. P21T, an Acid-Alcohol Producing Acetogen Isolated from Old Hay.</title>
        <authorList>
            <person name="Duncan K.E."/>
            <person name="Tanner R.S."/>
        </authorList>
    </citation>
    <scope>NUCLEOTIDE SEQUENCE [LARGE SCALE GENOMIC DNA]</scope>
    <source>
        <strain evidence="4 5">P21</strain>
    </source>
</reference>
<dbReference type="InterPro" id="IPR007253">
    <property type="entry name" value="Cell_wall-bd_2"/>
</dbReference>
<proteinExistence type="predicted"/>
<dbReference type="Proteomes" id="UP000537131">
    <property type="component" value="Unassembled WGS sequence"/>
</dbReference>
<dbReference type="InterPro" id="IPR051922">
    <property type="entry name" value="Bact_Sporulation_Assoc"/>
</dbReference>